<dbReference type="Proteomes" id="UP000245021">
    <property type="component" value="Unassembled WGS sequence"/>
</dbReference>
<name>A0A2R5HDE2_9LACT</name>
<evidence type="ECO:0008006" key="3">
    <source>
        <dbReference type="Google" id="ProtNLM"/>
    </source>
</evidence>
<dbReference type="InterPro" id="IPR027879">
    <property type="entry name" value="DUF4649"/>
</dbReference>
<protein>
    <recommendedName>
        <fullName evidence="3">DUF4649 domain-containing protein</fullName>
    </recommendedName>
</protein>
<gene>
    <name evidence="1" type="ORF">NtB2_00208</name>
</gene>
<proteinExistence type="predicted"/>
<dbReference type="AlphaFoldDB" id="A0A2R5HDE2"/>
<dbReference type="OrthoDB" id="2225010at2"/>
<accession>A0A2R5HDE2</accession>
<dbReference type="Gene3D" id="3.30.1490.390">
    <property type="match status" value="1"/>
</dbReference>
<sequence length="67" mass="7583">MMKFKVKSPMGSVIEDEFESIQEFISLQLADEALYPDNFKVLELEIDGKAVDFEGDLGGLYDYLTAQ</sequence>
<dbReference type="RefSeq" id="WP_109245085.1">
    <property type="nucleotide sequence ID" value="NZ_BFFO01000001.1"/>
</dbReference>
<evidence type="ECO:0000313" key="1">
    <source>
        <dbReference type="EMBL" id="GBG96104.1"/>
    </source>
</evidence>
<evidence type="ECO:0000313" key="2">
    <source>
        <dbReference type="Proteomes" id="UP000245021"/>
    </source>
</evidence>
<keyword evidence="2" id="KW-1185">Reference proteome</keyword>
<reference evidence="1 2" key="1">
    <citation type="journal article" date="2018" name="Genome Announc.">
        <title>Draft Genome Sequence of Lactococcus sp. Strain NtB2 (JCM 32569), Isolated from the Gut of the Higher Termite Nasutitermes takasagoensis.</title>
        <authorList>
            <person name="Noda S."/>
            <person name="Aihara C."/>
            <person name="Yuki M."/>
            <person name="Ohkuma M."/>
        </authorList>
    </citation>
    <scope>NUCLEOTIDE SEQUENCE [LARGE SCALE GENOMIC DNA]</scope>
    <source>
        <strain evidence="1 2">NtB2</strain>
    </source>
</reference>
<organism evidence="1 2">
    <name type="scientific">Lactococcus termiticola</name>
    <dbReference type="NCBI Taxonomy" id="2169526"/>
    <lineage>
        <taxon>Bacteria</taxon>
        <taxon>Bacillati</taxon>
        <taxon>Bacillota</taxon>
        <taxon>Bacilli</taxon>
        <taxon>Lactobacillales</taxon>
        <taxon>Streptococcaceae</taxon>
        <taxon>Lactococcus</taxon>
    </lineage>
</organism>
<comment type="caution">
    <text evidence="1">The sequence shown here is derived from an EMBL/GenBank/DDBJ whole genome shotgun (WGS) entry which is preliminary data.</text>
</comment>
<dbReference type="Pfam" id="PF15507">
    <property type="entry name" value="DUF4649"/>
    <property type="match status" value="1"/>
</dbReference>
<dbReference type="EMBL" id="BFFO01000001">
    <property type="protein sequence ID" value="GBG96104.1"/>
    <property type="molecule type" value="Genomic_DNA"/>
</dbReference>